<reference evidence="1 2" key="1">
    <citation type="journal article" date="2021" name="Syst. Appl. Microbiol.">
        <title>Persephonella atlantica sp. nov.: How to adapt to physico-chemical gradients in high temperature hydrothermal habitats.</title>
        <authorList>
            <person name="Francois D.X."/>
            <person name="Godfroy A."/>
            <person name="Mathien C."/>
            <person name="Aube J."/>
            <person name="Cathalot C."/>
            <person name="Lesongeur F."/>
            <person name="L'Haridon S."/>
            <person name="Philippon X."/>
            <person name="Roussel E.G."/>
        </authorList>
    </citation>
    <scope>NUCLEOTIDE SEQUENCE [LARGE SCALE GENOMIC DNA]</scope>
    <source>
        <strain evidence="1 2">MO1340</strain>
    </source>
</reference>
<sequence>MPVIVTLLIFFLNAFGNTLILSKSGYSTYIQEEEFMLAKGENIIGPITVLPNAVVDAVDIFADNVTINSIIYDRVHENWKKNLLGKYVTVEGEGRIIRGVVVYIGKKFITLDTKKGYVVTTIPEFPSRITSHLRWEELFSPQLTLKVNSPEAMSQTFKIRYPVYGFGWDIYYILTINDGIKQIKGFIKIINNTAVNLKKVSIEINGLKNRRFSEISISPYSFKKVLFIKKRIKNLEQIKGLPEGKVYIYKNGIFVKTTTLRKLSL</sequence>
<dbReference type="Proteomes" id="UP000772812">
    <property type="component" value="Unassembled WGS sequence"/>
</dbReference>
<name>A0ABS1GGL6_9AQUI</name>
<proteinExistence type="predicted"/>
<comment type="caution">
    <text evidence="1">The sequence shown here is derived from an EMBL/GenBank/DDBJ whole genome shotgun (WGS) entry which is preliminary data.</text>
</comment>
<gene>
    <name evidence="1" type="ORF">GWK41_02320</name>
</gene>
<dbReference type="RefSeq" id="WP_200673302.1">
    <property type="nucleotide sequence ID" value="NZ_JAACYA010000001.1"/>
</dbReference>
<protein>
    <submittedName>
        <fullName evidence="1">Uncharacterized protein</fullName>
    </submittedName>
</protein>
<keyword evidence="2" id="KW-1185">Reference proteome</keyword>
<accession>A0ABS1GGL6</accession>
<dbReference type="EMBL" id="JAACYA010000001">
    <property type="protein sequence ID" value="MBK3331902.1"/>
    <property type="molecule type" value="Genomic_DNA"/>
</dbReference>
<evidence type="ECO:0000313" key="2">
    <source>
        <dbReference type="Proteomes" id="UP000772812"/>
    </source>
</evidence>
<evidence type="ECO:0000313" key="1">
    <source>
        <dbReference type="EMBL" id="MBK3331902.1"/>
    </source>
</evidence>
<organism evidence="1 2">
    <name type="scientific">Persephonella atlantica</name>
    <dbReference type="NCBI Taxonomy" id="2699429"/>
    <lineage>
        <taxon>Bacteria</taxon>
        <taxon>Pseudomonadati</taxon>
        <taxon>Aquificota</taxon>
        <taxon>Aquificia</taxon>
        <taxon>Aquificales</taxon>
        <taxon>Hydrogenothermaceae</taxon>
        <taxon>Persephonella</taxon>
    </lineage>
</organism>